<dbReference type="CDD" id="cd06557">
    <property type="entry name" value="KPHMT-like"/>
    <property type="match status" value="1"/>
</dbReference>
<organism evidence="11 12">
    <name type="scientific">Hydrogenispora ethanolica</name>
    <dbReference type="NCBI Taxonomy" id="1082276"/>
    <lineage>
        <taxon>Bacteria</taxon>
        <taxon>Bacillati</taxon>
        <taxon>Bacillota</taxon>
        <taxon>Hydrogenispora</taxon>
    </lineage>
</organism>
<comment type="similarity">
    <text evidence="2 7">Belongs to the PanB family.</text>
</comment>
<dbReference type="InterPro" id="IPR003700">
    <property type="entry name" value="Pantoate_hydroxy_MeTrfase"/>
</dbReference>
<dbReference type="EC" id="2.1.2.11" evidence="7"/>
<comment type="catalytic activity">
    <reaction evidence="7">
        <text>(6R)-5,10-methylene-5,6,7,8-tetrahydrofolate + 3-methyl-2-oxobutanoate + H2O = 2-dehydropantoate + (6S)-5,6,7,8-tetrahydrofolate</text>
        <dbReference type="Rhea" id="RHEA:11824"/>
        <dbReference type="ChEBI" id="CHEBI:11561"/>
        <dbReference type="ChEBI" id="CHEBI:11851"/>
        <dbReference type="ChEBI" id="CHEBI:15377"/>
        <dbReference type="ChEBI" id="CHEBI:15636"/>
        <dbReference type="ChEBI" id="CHEBI:57453"/>
        <dbReference type="EC" id="2.1.2.11"/>
    </reaction>
</comment>
<dbReference type="InterPro" id="IPR015813">
    <property type="entry name" value="Pyrv/PenolPyrv_kinase-like_dom"/>
</dbReference>
<name>A0A4R1RXX4_HYDET</name>
<dbReference type="AlphaFoldDB" id="A0A4R1RXX4"/>
<comment type="subunit">
    <text evidence="3 7">Homodecamer; pentamer of dimers.</text>
</comment>
<keyword evidence="11" id="KW-0489">Methyltransferase</keyword>
<evidence type="ECO:0000256" key="2">
    <source>
        <dbReference type="ARBA" id="ARBA00008676"/>
    </source>
</evidence>
<comment type="function">
    <text evidence="6 7">Catalyzes the reversible reaction in which hydroxymethyl group from 5,10-methylenetetrahydrofolate is transferred onto alpha-ketoisovalerate to form ketopantoate.</text>
</comment>
<evidence type="ECO:0000256" key="7">
    <source>
        <dbReference type="HAMAP-Rule" id="MF_00156"/>
    </source>
</evidence>
<accession>A0A4R1RXX4</accession>
<evidence type="ECO:0000256" key="1">
    <source>
        <dbReference type="ARBA" id="ARBA00005033"/>
    </source>
</evidence>
<feature type="binding site" evidence="7 9">
    <location>
        <position position="84"/>
    </location>
    <ligand>
        <name>3-methyl-2-oxobutanoate</name>
        <dbReference type="ChEBI" id="CHEBI:11851"/>
    </ligand>
</feature>
<keyword evidence="5 7" id="KW-0808">Transferase</keyword>
<dbReference type="RefSeq" id="WP_207930724.1">
    <property type="nucleotide sequence ID" value="NZ_SLUN01000007.1"/>
</dbReference>
<dbReference type="GO" id="GO:0008168">
    <property type="term" value="F:methyltransferase activity"/>
    <property type="evidence" value="ECO:0007669"/>
    <property type="project" value="UniProtKB-KW"/>
</dbReference>
<evidence type="ECO:0000313" key="12">
    <source>
        <dbReference type="Proteomes" id="UP000295008"/>
    </source>
</evidence>
<dbReference type="GO" id="GO:0000287">
    <property type="term" value="F:magnesium ion binding"/>
    <property type="evidence" value="ECO:0007669"/>
    <property type="project" value="TreeGrafter"/>
</dbReference>
<dbReference type="SUPFAM" id="SSF51621">
    <property type="entry name" value="Phosphoenolpyruvate/pyruvate domain"/>
    <property type="match status" value="1"/>
</dbReference>
<dbReference type="NCBIfam" id="TIGR00222">
    <property type="entry name" value="panB"/>
    <property type="match status" value="1"/>
</dbReference>
<dbReference type="HAMAP" id="MF_00156">
    <property type="entry name" value="PanB"/>
    <property type="match status" value="1"/>
</dbReference>
<reference evidence="11 12" key="1">
    <citation type="submission" date="2019-03" db="EMBL/GenBank/DDBJ databases">
        <title>Genomic Encyclopedia of Type Strains, Phase IV (KMG-IV): sequencing the most valuable type-strain genomes for metagenomic binning, comparative biology and taxonomic classification.</title>
        <authorList>
            <person name="Goeker M."/>
        </authorList>
    </citation>
    <scope>NUCLEOTIDE SEQUENCE [LARGE SCALE GENOMIC DNA]</scope>
    <source>
        <strain evidence="11 12">LX-B</strain>
    </source>
</reference>
<feature type="active site" description="Proton acceptor" evidence="7 8">
    <location>
        <position position="183"/>
    </location>
</feature>
<dbReference type="PANTHER" id="PTHR20881">
    <property type="entry name" value="3-METHYL-2-OXOBUTANOATE HYDROXYMETHYLTRANSFERASE"/>
    <property type="match status" value="1"/>
</dbReference>
<dbReference type="PANTHER" id="PTHR20881:SF0">
    <property type="entry name" value="3-METHYL-2-OXOBUTANOATE HYDROXYMETHYLTRANSFERASE"/>
    <property type="match status" value="1"/>
</dbReference>
<feature type="binding site" evidence="7 10">
    <location>
        <position position="45"/>
    </location>
    <ligand>
        <name>Mg(2+)</name>
        <dbReference type="ChEBI" id="CHEBI:18420"/>
    </ligand>
</feature>
<evidence type="ECO:0000256" key="4">
    <source>
        <dbReference type="ARBA" id="ARBA00022655"/>
    </source>
</evidence>
<evidence type="ECO:0000313" key="11">
    <source>
        <dbReference type="EMBL" id="TCL71613.1"/>
    </source>
</evidence>
<gene>
    <name evidence="7" type="primary">panB</name>
    <name evidence="11" type="ORF">EDC14_100776</name>
</gene>
<feature type="binding site" evidence="7 10">
    <location>
        <position position="116"/>
    </location>
    <ligand>
        <name>Mg(2+)</name>
        <dbReference type="ChEBI" id="CHEBI:18420"/>
    </ligand>
</feature>
<comment type="pathway">
    <text evidence="1 7">Cofactor biosynthesis; (R)-pantothenate biosynthesis; (R)-pantoate from 3-methyl-2-oxobutanoate: step 1/2.</text>
</comment>
<feature type="binding site" evidence="7 10">
    <location>
        <position position="84"/>
    </location>
    <ligand>
        <name>Mg(2+)</name>
        <dbReference type="ChEBI" id="CHEBI:18420"/>
    </ligand>
</feature>
<keyword evidence="4 7" id="KW-0566">Pantothenate biosynthesis</keyword>
<dbReference type="PIRSF" id="PIRSF000388">
    <property type="entry name" value="Pantoate_hydroxy_MeTrfase"/>
    <property type="match status" value="1"/>
</dbReference>
<evidence type="ECO:0000256" key="6">
    <source>
        <dbReference type="ARBA" id="ARBA00056497"/>
    </source>
</evidence>
<evidence type="ECO:0000256" key="10">
    <source>
        <dbReference type="PIRSR" id="PIRSR000388-3"/>
    </source>
</evidence>
<comment type="cofactor">
    <cofactor evidence="7 10">
        <name>Mg(2+)</name>
        <dbReference type="ChEBI" id="CHEBI:18420"/>
    </cofactor>
    <text evidence="7 10">Binds 1 Mg(2+) ion per subunit.</text>
</comment>
<dbReference type="InterPro" id="IPR040442">
    <property type="entry name" value="Pyrv_kinase-like_dom_sf"/>
</dbReference>
<dbReference type="GO" id="GO:0032259">
    <property type="term" value="P:methylation"/>
    <property type="evidence" value="ECO:0007669"/>
    <property type="project" value="UniProtKB-KW"/>
</dbReference>
<protein>
    <recommendedName>
        <fullName evidence="7">3-methyl-2-oxobutanoate hydroxymethyltransferase</fullName>
        <ecNumber evidence="7">2.1.2.11</ecNumber>
    </recommendedName>
    <alternativeName>
        <fullName evidence="7">Ketopantoate hydroxymethyltransferase</fullName>
        <shortName evidence="7">KPHMT</shortName>
    </alternativeName>
</protein>
<feature type="binding site" evidence="7 9">
    <location>
        <position position="114"/>
    </location>
    <ligand>
        <name>3-methyl-2-oxobutanoate</name>
        <dbReference type="ChEBI" id="CHEBI:11851"/>
    </ligand>
</feature>
<dbReference type="FunFam" id="3.20.20.60:FF:000003">
    <property type="entry name" value="3-methyl-2-oxobutanoate hydroxymethyltransferase"/>
    <property type="match status" value="1"/>
</dbReference>
<evidence type="ECO:0000256" key="8">
    <source>
        <dbReference type="PIRSR" id="PIRSR000388-1"/>
    </source>
</evidence>
<keyword evidence="7 10" id="KW-0479">Metal-binding</keyword>
<evidence type="ECO:0000256" key="9">
    <source>
        <dbReference type="PIRSR" id="PIRSR000388-2"/>
    </source>
</evidence>
<evidence type="ECO:0000256" key="5">
    <source>
        <dbReference type="ARBA" id="ARBA00022679"/>
    </source>
</evidence>
<feature type="binding site" evidence="7 9">
    <location>
        <begin position="45"/>
        <end position="46"/>
    </location>
    <ligand>
        <name>3-methyl-2-oxobutanoate</name>
        <dbReference type="ChEBI" id="CHEBI:11851"/>
    </ligand>
</feature>
<dbReference type="Pfam" id="PF02548">
    <property type="entry name" value="Pantoate_transf"/>
    <property type="match status" value="1"/>
</dbReference>
<comment type="subcellular location">
    <subcellularLocation>
        <location evidence="7">Cytoplasm</location>
    </subcellularLocation>
</comment>
<dbReference type="NCBIfam" id="NF001452">
    <property type="entry name" value="PRK00311.1"/>
    <property type="match status" value="1"/>
</dbReference>
<dbReference type="GO" id="GO:0003864">
    <property type="term" value="F:3-methyl-2-oxobutanoate hydroxymethyltransferase activity"/>
    <property type="evidence" value="ECO:0007669"/>
    <property type="project" value="UniProtKB-UniRule"/>
</dbReference>
<dbReference type="GO" id="GO:0005737">
    <property type="term" value="C:cytoplasm"/>
    <property type="evidence" value="ECO:0007669"/>
    <property type="project" value="UniProtKB-SubCell"/>
</dbReference>
<keyword evidence="7" id="KW-0963">Cytoplasm</keyword>
<dbReference type="Gene3D" id="3.20.20.60">
    <property type="entry name" value="Phosphoenolpyruvate-binding domains"/>
    <property type="match status" value="1"/>
</dbReference>
<keyword evidence="7 10" id="KW-0460">Magnesium</keyword>
<dbReference type="Proteomes" id="UP000295008">
    <property type="component" value="Unassembled WGS sequence"/>
</dbReference>
<sequence>MREITTLKLRKMKQDGTKLVMVTAYDYAAARLAEEAGVDLILVGDTLGMVVLGYDTTLQVTLEDMIHHLKPVVRGTRRVMVVGDLPFMSYQVSPEQAVVSAGRLVQEGGAQAVKLEGGAAVVPAISRITAAGIPVLGHLGFTPQSVHQLGGAIFQGKTAAKARGLLEDALRLEDAGVCAVVLELVPWEAAELISRRLTVPTIGIGSGPACDGQVLVYHDLLGLNPEIRLKHNKVFAEIGKLTSAALGAYAAEVRSGQFPAEEHTRRMDPAAWRELQESAGMTRPEGGRP</sequence>
<evidence type="ECO:0000256" key="3">
    <source>
        <dbReference type="ARBA" id="ARBA00011424"/>
    </source>
</evidence>
<keyword evidence="12" id="KW-1185">Reference proteome</keyword>
<comment type="caution">
    <text evidence="11">The sequence shown here is derived from an EMBL/GenBank/DDBJ whole genome shotgun (WGS) entry which is preliminary data.</text>
</comment>
<dbReference type="GO" id="GO:0015940">
    <property type="term" value="P:pantothenate biosynthetic process"/>
    <property type="evidence" value="ECO:0007669"/>
    <property type="project" value="UniProtKB-UniRule"/>
</dbReference>
<dbReference type="EMBL" id="SLUN01000007">
    <property type="protein sequence ID" value="TCL71613.1"/>
    <property type="molecule type" value="Genomic_DNA"/>
</dbReference>
<dbReference type="UniPathway" id="UPA00028">
    <property type="reaction ID" value="UER00003"/>
</dbReference>
<proteinExistence type="inferred from homology"/>